<accession>A0ABT9PTM2</accession>
<sequence>MHNPPDINYPRIIRAGDRAVTVEFSSTIDEVSNRQVLALDTCLSTNPPAGMLETVPTYRSLTVIYDPQVVRGAAMATELGHRAALQASSDTGGRLFEFPILYGGEHAADLDDLARMKDLSVEDIIRLHLEAEYRVYMIGFSPGFAYLGGLPEILHTPRLAVPRQRIEAGAIGIGGQQSSISSLPGPSGWRFIGRTPAKLFDVRRDLPFLLKAGDRIRFRRISEDEANDLDRRVARGDIIVREIAA</sequence>
<dbReference type="Pfam" id="PF02682">
    <property type="entry name" value="CT_C_D"/>
    <property type="match status" value="1"/>
</dbReference>
<keyword evidence="5" id="KW-0649">Protein kinase inhibitor</keyword>
<comment type="caution">
    <text evidence="5">The sequence shown here is derived from an EMBL/GenBank/DDBJ whole genome shotgun (WGS) entry which is preliminary data.</text>
</comment>
<proteinExistence type="predicted"/>
<evidence type="ECO:0000313" key="5">
    <source>
        <dbReference type="EMBL" id="MDP9837084.1"/>
    </source>
</evidence>
<dbReference type="SMART" id="SM00796">
    <property type="entry name" value="AHS1"/>
    <property type="match status" value="1"/>
</dbReference>
<keyword evidence="2" id="KW-0378">Hydrolase</keyword>
<dbReference type="GO" id="GO:0004860">
    <property type="term" value="F:protein kinase inhibitor activity"/>
    <property type="evidence" value="ECO:0007669"/>
    <property type="project" value="UniProtKB-KW"/>
</dbReference>
<dbReference type="NCBIfam" id="TIGR00370">
    <property type="entry name" value="5-oxoprolinase subunit PxpB"/>
    <property type="match status" value="1"/>
</dbReference>
<dbReference type="PANTHER" id="PTHR34698:SF2">
    <property type="entry name" value="5-OXOPROLINASE SUBUNIT B"/>
    <property type="match status" value="1"/>
</dbReference>
<dbReference type="SUPFAM" id="SSF50891">
    <property type="entry name" value="Cyclophilin-like"/>
    <property type="match status" value="1"/>
</dbReference>
<name>A0ABT9PTM2_9HYPH</name>
<dbReference type="SUPFAM" id="SSF160467">
    <property type="entry name" value="PH0987 N-terminal domain-like"/>
    <property type="match status" value="1"/>
</dbReference>
<dbReference type="PANTHER" id="PTHR34698">
    <property type="entry name" value="5-OXOPROLINASE SUBUNIT B"/>
    <property type="match status" value="1"/>
</dbReference>
<dbReference type="RefSeq" id="WP_306833469.1">
    <property type="nucleotide sequence ID" value="NZ_JAUSRF010000005.1"/>
</dbReference>
<evidence type="ECO:0000256" key="2">
    <source>
        <dbReference type="ARBA" id="ARBA00022801"/>
    </source>
</evidence>
<reference evidence="5 6" key="1">
    <citation type="submission" date="2023-07" db="EMBL/GenBank/DDBJ databases">
        <title>Sorghum-associated microbial communities from plants grown in Nebraska, USA.</title>
        <authorList>
            <person name="Schachtman D."/>
        </authorList>
    </citation>
    <scope>NUCLEOTIDE SEQUENCE [LARGE SCALE GENOMIC DNA]</scope>
    <source>
        <strain evidence="5 6">DS1307</strain>
    </source>
</reference>
<dbReference type="EMBL" id="JAUSRF010000005">
    <property type="protein sequence ID" value="MDP9837084.1"/>
    <property type="molecule type" value="Genomic_DNA"/>
</dbReference>
<protein>
    <submittedName>
        <fullName evidence="5">KipI family sensor histidine kinase inhibitor</fullName>
    </submittedName>
</protein>
<keyword evidence="3" id="KW-0067">ATP-binding</keyword>
<dbReference type="InterPro" id="IPR029000">
    <property type="entry name" value="Cyclophilin-like_dom_sf"/>
</dbReference>
<evidence type="ECO:0000259" key="4">
    <source>
        <dbReference type="SMART" id="SM00796"/>
    </source>
</evidence>
<dbReference type="InterPro" id="IPR010016">
    <property type="entry name" value="PxpB"/>
</dbReference>
<dbReference type="InterPro" id="IPR003833">
    <property type="entry name" value="CT_C_D"/>
</dbReference>
<gene>
    <name evidence="5" type="ORF">J2T09_001836</name>
</gene>
<keyword evidence="6" id="KW-1185">Reference proteome</keyword>
<evidence type="ECO:0000256" key="3">
    <source>
        <dbReference type="ARBA" id="ARBA00022840"/>
    </source>
</evidence>
<dbReference type="Proteomes" id="UP001241472">
    <property type="component" value="Unassembled WGS sequence"/>
</dbReference>
<feature type="domain" description="Carboxyltransferase" evidence="4">
    <location>
        <begin position="10"/>
        <end position="210"/>
    </location>
</feature>
<dbReference type="Gene3D" id="3.30.1360.40">
    <property type="match status" value="1"/>
</dbReference>
<keyword evidence="1" id="KW-0547">Nucleotide-binding</keyword>
<evidence type="ECO:0000313" key="6">
    <source>
        <dbReference type="Proteomes" id="UP001241472"/>
    </source>
</evidence>
<organism evidence="5 6">
    <name type="scientific">Neorhizobium huautlense</name>
    <dbReference type="NCBI Taxonomy" id="67774"/>
    <lineage>
        <taxon>Bacteria</taxon>
        <taxon>Pseudomonadati</taxon>
        <taxon>Pseudomonadota</taxon>
        <taxon>Alphaproteobacteria</taxon>
        <taxon>Hyphomicrobiales</taxon>
        <taxon>Rhizobiaceae</taxon>
        <taxon>Rhizobium/Agrobacterium group</taxon>
        <taxon>Neorhizobium</taxon>
    </lineage>
</organism>
<evidence type="ECO:0000256" key="1">
    <source>
        <dbReference type="ARBA" id="ARBA00022741"/>
    </source>
</evidence>
<dbReference type="Gene3D" id="2.40.100.10">
    <property type="entry name" value="Cyclophilin-like"/>
    <property type="match status" value="1"/>
</dbReference>